<proteinExistence type="predicted"/>
<dbReference type="RefSeq" id="WP_236347366.1">
    <property type="nucleotide sequence ID" value="NZ_CAKMMF010000050.1"/>
</dbReference>
<evidence type="ECO:0000313" key="2">
    <source>
        <dbReference type="EMBL" id="CAH1225122.1"/>
    </source>
</evidence>
<feature type="transmembrane region" description="Helical" evidence="1">
    <location>
        <begin position="166"/>
        <end position="186"/>
    </location>
</feature>
<evidence type="ECO:0000256" key="1">
    <source>
        <dbReference type="SAM" id="Phobius"/>
    </source>
</evidence>
<evidence type="ECO:0000313" key="3">
    <source>
        <dbReference type="Proteomes" id="UP000838686"/>
    </source>
</evidence>
<keyword evidence="1" id="KW-0812">Transmembrane</keyword>
<protein>
    <submittedName>
        <fullName evidence="2">Uncharacterized protein</fullName>
    </submittedName>
</protein>
<feature type="transmembrane region" description="Helical" evidence="1">
    <location>
        <begin position="32"/>
        <end position="50"/>
    </location>
</feature>
<feature type="transmembrane region" description="Helical" evidence="1">
    <location>
        <begin position="192"/>
        <end position="211"/>
    </location>
</feature>
<dbReference type="EMBL" id="CAKMMF010000050">
    <property type="protein sequence ID" value="CAH1225122.1"/>
    <property type="molecule type" value="Genomic_DNA"/>
</dbReference>
<name>A0ABM9CUT6_9BACL</name>
<dbReference type="Proteomes" id="UP000838686">
    <property type="component" value="Unassembled WGS sequence"/>
</dbReference>
<feature type="transmembrane region" description="Helical" evidence="1">
    <location>
        <begin position="6"/>
        <end position="25"/>
    </location>
</feature>
<gene>
    <name evidence="2" type="ORF">PAECIP111893_05220</name>
</gene>
<keyword evidence="3" id="KW-1185">Reference proteome</keyword>
<feature type="transmembrane region" description="Helical" evidence="1">
    <location>
        <begin position="56"/>
        <end position="76"/>
    </location>
</feature>
<feature type="transmembrane region" description="Helical" evidence="1">
    <location>
        <begin position="121"/>
        <end position="141"/>
    </location>
</feature>
<sequence>MPYIPFILLSAPEYIAVLFLTFALFRIKPQGFYPHIVFVSFILGNVSYATRADEAMAVWSSSLQMLVAVVCMWLLFRIPLFYAMIITTVTNVTYGFFQLLFFTGYLNYAIISFEEVSSGSLVGYIVPLSSILFTFLVILIIRRFNLSIDWIPNNPRARVPMNRGNIGFLVITVVILMGYSTIFLWWSNGPVYIFQGITIVLIILLLCLIYMSRRKDQADD</sequence>
<keyword evidence="1" id="KW-1133">Transmembrane helix</keyword>
<accession>A0ABM9CUT6</accession>
<keyword evidence="1" id="KW-0472">Membrane</keyword>
<comment type="caution">
    <text evidence="2">The sequence shown here is derived from an EMBL/GenBank/DDBJ whole genome shotgun (WGS) entry which is preliminary data.</text>
</comment>
<organism evidence="2 3">
    <name type="scientific">Paenibacillus plantiphilus</name>
    <dbReference type="NCBI Taxonomy" id="2905650"/>
    <lineage>
        <taxon>Bacteria</taxon>
        <taxon>Bacillati</taxon>
        <taxon>Bacillota</taxon>
        <taxon>Bacilli</taxon>
        <taxon>Bacillales</taxon>
        <taxon>Paenibacillaceae</taxon>
        <taxon>Paenibacillus</taxon>
    </lineage>
</organism>
<reference evidence="2" key="1">
    <citation type="submission" date="2022-01" db="EMBL/GenBank/DDBJ databases">
        <authorList>
            <person name="Criscuolo A."/>
        </authorList>
    </citation>
    <scope>NUCLEOTIDE SEQUENCE</scope>
    <source>
        <strain evidence="2">CIP111893</strain>
    </source>
</reference>